<accession>A0A4V6HRP4</accession>
<name>A0A4V6HRP4_9FIRM</name>
<protein>
    <submittedName>
        <fullName evidence="1">Uncharacterized protein</fullName>
    </submittedName>
</protein>
<dbReference type="EMBL" id="QGQD01000063">
    <property type="protein sequence ID" value="TLC99867.1"/>
    <property type="molecule type" value="Genomic_DNA"/>
</dbReference>
<dbReference type="AlphaFoldDB" id="A0A4V6HRP4"/>
<organism evidence="1 2">
    <name type="scientific">Robinsoniella peoriensis</name>
    <dbReference type="NCBI Taxonomy" id="180332"/>
    <lineage>
        <taxon>Bacteria</taxon>
        <taxon>Bacillati</taxon>
        <taxon>Bacillota</taxon>
        <taxon>Clostridia</taxon>
        <taxon>Lachnospirales</taxon>
        <taxon>Lachnospiraceae</taxon>
        <taxon>Robinsoniella</taxon>
    </lineage>
</organism>
<dbReference type="Proteomes" id="UP000306509">
    <property type="component" value="Unassembled WGS sequence"/>
</dbReference>
<keyword evidence="2" id="KW-1185">Reference proteome</keyword>
<evidence type="ECO:0000313" key="1">
    <source>
        <dbReference type="EMBL" id="TLC99867.1"/>
    </source>
</evidence>
<gene>
    <name evidence="1" type="ORF">DSM106044_03299</name>
</gene>
<proteinExistence type="predicted"/>
<reference evidence="1 2" key="1">
    <citation type="journal article" date="2019" name="Anaerobe">
        <title>Detection of Robinsoniella peoriensis in multiple bone samples of a trauma patient.</title>
        <authorList>
            <person name="Schrottner P."/>
            <person name="Hartwich K."/>
            <person name="Bunk B."/>
            <person name="Schober I."/>
            <person name="Helbig S."/>
            <person name="Rudolph W.W."/>
            <person name="Gunzer F."/>
        </authorList>
    </citation>
    <scope>NUCLEOTIDE SEQUENCE [LARGE SCALE GENOMIC DNA]</scope>
    <source>
        <strain evidence="1 2">DSM 106044</strain>
    </source>
</reference>
<evidence type="ECO:0000313" key="2">
    <source>
        <dbReference type="Proteomes" id="UP000306509"/>
    </source>
</evidence>
<dbReference type="STRING" id="180332.GCA_000797495_00687"/>
<sequence>MNNGRAVTLVKCAALFLWKEVADKKKFYIQFTS</sequence>
<comment type="caution">
    <text evidence="1">The sequence shown here is derived from an EMBL/GenBank/DDBJ whole genome shotgun (WGS) entry which is preliminary data.</text>
</comment>